<dbReference type="eggNOG" id="KOG2541">
    <property type="taxonomic scope" value="Eukaryota"/>
</dbReference>
<dbReference type="Proteomes" id="UP000029121">
    <property type="component" value="Unassembled WGS sequence"/>
</dbReference>
<protein>
    <submittedName>
        <fullName evidence="1">Uncharacterized protein</fullName>
    </submittedName>
</protein>
<name>R0HGY9_9BRAS</name>
<sequence>MKIPIGASEKYADNVRQQLFQIDNNNNVEMSKYLEYSKYLPKLNNERPNKRNPIFKDRFTSLHNLVLVMVLLFLKQPEDVQHSF</sequence>
<dbReference type="InterPro" id="IPR029058">
    <property type="entry name" value="AB_hydrolase_fold"/>
</dbReference>
<accession>R0HGY9</accession>
<dbReference type="EMBL" id="KB870810">
    <property type="protein sequence ID" value="EOA23043.1"/>
    <property type="molecule type" value="Genomic_DNA"/>
</dbReference>
<reference evidence="2" key="1">
    <citation type="journal article" date="2013" name="Nat. Genet.">
        <title>The Capsella rubella genome and the genomic consequences of rapid mating system evolution.</title>
        <authorList>
            <person name="Slotte T."/>
            <person name="Hazzouri K.M."/>
            <person name="Agren J.A."/>
            <person name="Koenig D."/>
            <person name="Maumus F."/>
            <person name="Guo Y.L."/>
            <person name="Steige K."/>
            <person name="Platts A.E."/>
            <person name="Escobar J.S."/>
            <person name="Newman L.K."/>
            <person name="Wang W."/>
            <person name="Mandakova T."/>
            <person name="Vello E."/>
            <person name="Smith L.M."/>
            <person name="Henz S.R."/>
            <person name="Steffen J."/>
            <person name="Takuno S."/>
            <person name="Brandvain Y."/>
            <person name="Coop G."/>
            <person name="Andolfatto P."/>
            <person name="Hu T.T."/>
            <person name="Blanchette M."/>
            <person name="Clark R.M."/>
            <person name="Quesneville H."/>
            <person name="Nordborg M."/>
            <person name="Gaut B.S."/>
            <person name="Lysak M.A."/>
            <person name="Jenkins J."/>
            <person name="Grimwood J."/>
            <person name="Chapman J."/>
            <person name="Prochnik S."/>
            <person name="Shu S."/>
            <person name="Rokhsar D."/>
            <person name="Schmutz J."/>
            <person name="Weigel D."/>
            <person name="Wright S.I."/>
        </authorList>
    </citation>
    <scope>NUCLEOTIDE SEQUENCE [LARGE SCALE GENOMIC DNA]</scope>
    <source>
        <strain evidence="2">cv. Monte Gargano</strain>
    </source>
</reference>
<evidence type="ECO:0000313" key="2">
    <source>
        <dbReference type="Proteomes" id="UP000029121"/>
    </source>
</evidence>
<dbReference type="Gene3D" id="3.40.50.1820">
    <property type="entry name" value="alpha/beta hydrolase"/>
    <property type="match status" value="1"/>
</dbReference>
<dbReference type="Pfam" id="PF02089">
    <property type="entry name" value="Palm_thioest"/>
    <property type="match status" value="1"/>
</dbReference>
<gene>
    <name evidence="1" type="ORF">CARUB_v10003811mg</name>
</gene>
<organism evidence="1 2">
    <name type="scientific">Capsella rubella</name>
    <dbReference type="NCBI Taxonomy" id="81985"/>
    <lineage>
        <taxon>Eukaryota</taxon>
        <taxon>Viridiplantae</taxon>
        <taxon>Streptophyta</taxon>
        <taxon>Embryophyta</taxon>
        <taxon>Tracheophyta</taxon>
        <taxon>Spermatophyta</taxon>
        <taxon>Magnoliopsida</taxon>
        <taxon>eudicotyledons</taxon>
        <taxon>Gunneridae</taxon>
        <taxon>Pentapetalae</taxon>
        <taxon>rosids</taxon>
        <taxon>malvids</taxon>
        <taxon>Brassicales</taxon>
        <taxon>Brassicaceae</taxon>
        <taxon>Camelineae</taxon>
        <taxon>Capsella</taxon>
    </lineage>
</organism>
<dbReference type="AlphaFoldDB" id="R0HGY9"/>
<dbReference type="SUPFAM" id="SSF53474">
    <property type="entry name" value="alpha/beta-Hydrolases"/>
    <property type="match status" value="1"/>
</dbReference>
<keyword evidence="2" id="KW-1185">Reference proteome</keyword>
<proteinExistence type="predicted"/>
<dbReference type="STRING" id="81985.R0HGY9"/>
<evidence type="ECO:0000313" key="1">
    <source>
        <dbReference type="EMBL" id="EOA23043.1"/>
    </source>
</evidence>